<dbReference type="SUPFAM" id="SSF50891">
    <property type="entry name" value="Cyclophilin-like"/>
    <property type="match status" value="1"/>
</dbReference>
<dbReference type="Pfam" id="PF02626">
    <property type="entry name" value="CT_A_B"/>
    <property type="match status" value="1"/>
</dbReference>
<keyword evidence="6" id="KW-1185">Reference proteome</keyword>
<reference evidence="5 6" key="1">
    <citation type="submission" date="2017-06" db="EMBL/GenBank/DDBJ databases">
        <title>the draft geome sequence of Illustriluteabacillus marina B3227.</title>
        <authorList>
            <person name="He R.-H."/>
            <person name="Du Z.-J."/>
        </authorList>
    </citation>
    <scope>NUCLEOTIDE SEQUENCE [LARGE SCALE GENOMIC DNA]</scope>
    <source>
        <strain evidence="5 6">B3227</strain>
    </source>
</reference>
<comment type="caution">
    <text evidence="5">The sequence shown here is derived from an EMBL/GenBank/DDBJ whole genome shotgun (WGS) entry which is preliminary data.</text>
</comment>
<dbReference type="InterPro" id="IPR052708">
    <property type="entry name" value="PxpC"/>
</dbReference>
<dbReference type="InterPro" id="IPR003778">
    <property type="entry name" value="CT_A_B"/>
</dbReference>
<dbReference type="PANTHER" id="PTHR43309:SF5">
    <property type="entry name" value="5-OXOPROLINASE SUBUNIT C"/>
    <property type="match status" value="1"/>
</dbReference>
<dbReference type="EMBL" id="PJNH01000001">
    <property type="protein sequence ID" value="PKR78376.1"/>
    <property type="molecule type" value="Genomic_DNA"/>
</dbReference>
<evidence type="ECO:0000313" key="6">
    <source>
        <dbReference type="Proteomes" id="UP000243524"/>
    </source>
</evidence>
<dbReference type="NCBIfam" id="TIGR00724">
    <property type="entry name" value="urea_amlyse_rel"/>
    <property type="match status" value="1"/>
</dbReference>
<dbReference type="GO" id="GO:0016787">
    <property type="term" value="F:hydrolase activity"/>
    <property type="evidence" value="ECO:0007669"/>
    <property type="project" value="UniProtKB-KW"/>
</dbReference>
<keyword evidence="2" id="KW-0378">Hydrolase</keyword>
<feature type="domain" description="Carboxyltransferase" evidence="4">
    <location>
        <begin position="23"/>
        <end position="286"/>
    </location>
</feature>
<evidence type="ECO:0000256" key="3">
    <source>
        <dbReference type="ARBA" id="ARBA00022840"/>
    </source>
</evidence>
<evidence type="ECO:0000256" key="1">
    <source>
        <dbReference type="ARBA" id="ARBA00022741"/>
    </source>
</evidence>
<evidence type="ECO:0000313" key="5">
    <source>
        <dbReference type="EMBL" id="PKR78376.1"/>
    </source>
</evidence>
<name>A0A2I0QVM2_9BACI</name>
<evidence type="ECO:0000256" key="2">
    <source>
        <dbReference type="ARBA" id="ARBA00022801"/>
    </source>
</evidence>
<keyword evidence="1" id="KW-0547">Nucleotide-binding</keyword>
<protein>
    <recommendedName>
        <fullName evidence="4">Carboxyltransferase domain-containing protein</fullName>
    </recommendedName>
</protein>
<dbReference type="Proteomes" id="UP000243524">
    <property type="component" value="Unassembled WGS sequence"/>
</dbReference>
<evidence type="ECO:0000259" key="4">
    <source>
        <dbReference type="SMART" id="SM00797"/>
    </source>
</evidence>
<sequence>MLKVIKAGVYASVQDHGRLHYRAFGVPTSGAMDQYAFKMANKIIGNQLGEAVIEITMGGTSFEALDDVDISITGADLKATVDDEAVDIWQVISLKKGQNLAFKGPEAGLRSYIAFPGGIDAPEYMGSKSVYEKAGLGEVLGSGDIIVSNEQKSLDHTHVGLQQIPTYTKETTVNVIPSIHETLFEDESVKLFYNEAFTLKQGDRMGALLEGVSKIDQIEKGNIVSEATTFGTIQIPPSGHPMILLADAQTTGGYPTMGTIHSEDVWRISQLPPGGKIHFNRYNQFS</sequence>
<dbReference type="InterPro" id="IPR029000">
    <property type="entry name" value="Cyclophilin-like_dom_sf"/>
</dbReference>
<dbReference type="Gene3D" id="2.40.100.10">
    <property type="entry name" value="Cyclophilin-like"/>
    <property type="match status" value="1"/>
</dbReference>
<gene>
    <name evidence="5" type="ORF">CEY16_01055</name>
</gene>
<dbReference type="PANTHER" id="PTHR43309">
    <property type="entry name" value="5-OXOPROLINASE SUBUNIT C"/>
    <property type="match status" value="1"/>
</dbReference>
<keyword evidence="3" id="KW-0067">ATP-binding</keyword>
<dbReference type="RefSeq" id="WP_101330120.1">
    <property type="nucleotide sequence ID" value="NZ_PJNH01000001.1"/>
</dbReference>
<organism evidence="5 6">
    <name type="scientific">Halalkalibacillus sediminis</name>
    <dbReference type="NCBI Taxonomy" id="2018042"/>
    <lineage>
        <taxon>Bacteria</taxon>
        <taxon>Bacillati</taxon>
        <taxon>Bacillota</taxon>
        <taxon>Bacilli</taxon>
        <taxon>Bacillales</taxon>
        <taxon>Bacillaceae</taxon>
        <taxon>Halalkalibacillus</taxon>
    </lineage>
</organism>
<proteinExistence type="predicted"/>
<accession>A0A2I0QVM2</accession>
<dbReference type="SMART" id="SM00797">
    <property type="entry name" value="AHS2"/>
    <property type="match status" value="1"/>
</dbReference>
<dbReference type="AlphaFoldDB" id="A0A2I0QVM2"/>
<dbReference type="OrthoDB" id="9782422at2"/>
<dbReference type="GO" id="GO:0005524">
    <property type="term" value="F:ATP binding"/>
    <property type="evidence" value="ECO:0007669"/>
    <property type="project" value="UniProtKB-KW"/>
</dbReference>